<keyword evidence="3 6" id="KW-0378">Hydrolase</keyword>
<evidence type="ECO:0000256" key="3">
    <source>
        <dbReference type="ARBA" id="ARBA00022801"/>
    </source>
</evidence>
<dbReference type="CDD" id="cd16343">
    <property type="entry name" value="LMWPTP"/>
    <property type="match status" value="1"/>
</dbReference>
<dbReference type="PANTHER" id="PTHR11717:SF7">
    <property type="entry name" value="LOW MOLECULAR WEIGHT PHOSPHOTYROSINE PROTEIN PHOSPHATASE"/>
    <property type="match status" value="1"/>
</dbReference>
<dbReference type="GO" id="GO:0004725">
    <property type="term" value="F:protein tyrosine phosphatase activity"/>
    <property type="evidence" value="ECO:0007669"/>
    <property type="project" value="UniProtKB-EC"/>
</dbReference>
<keyword evidence="7" id="KW-1185">Reference proteome</keyword>
<dbReference type="Pfam" id="PF01451">
    <property type="entry name" value="LMWPc"/>
    <property type="match status" value="1"/>
</dbReference>
<comment type="similarity">
    <text evidence="1">Belongs to the low molecular weight phosphotyrosine protein phosphatase family.</text>
</comment>
<evidence type="ECO:0000313" key="6">
    <source>
        <dbReference type="EMBL" id="MFC0208553.1"/>
    </source>
</evidence>
<dbReference type="InterPro" id="IPR023485">
    <property type="entry name" value="Ptyr_pPase"/>
</dbReference>
<dbReference type="PANTHER" id="PTHR11717">
    <property type="entry name" value="LOW MOLECULAR WEIGHT PROTEIN TYROSINE PHOSPHATASE"/>
    <property type="match status" value="1"/>
</dbReference>
<gene>
    <name evidence="6" type="ORF">ACFFJ2_09095</name>
</gene>
<dbReference type="EC" id="3.1.3.48" evidence="2"/>
<dbReference type="InterPro" id="IPR050438">
    <property type="entry name" value="LMW_PTPase"/>
</dbReference>
<protein>
    <recommendedName>
        <fullName evidence="2">protein-tyrosine-phosphatase</fullName>
        <ecNumber evidence="2">3.1.3.48</ecNumber>
    </recommendedName>
</protein>
<organism evidence="6 7">
    <name type="scientific">Chelativorans intermedius</name>
    <dbReference type="NCBI Taxonomy" id="515947"/>
    <lineage>
        <taxon>Bacteria</taxon>
        <taxon>Pseudomonadati</taxon>
        <taxon>Pseudomonadota</taxon>
        <taxon>Alphaproteobacteria</taxon>
        <taxon>Hyphomicrobiales</taxon>
        <taxon>Phyllobacteriaceae</taxon>
        <taxon>Chelativorans</taxon>
    </lineage>
</organism>
<sequence length="178" mass="19429">MKHNAAEAGEQARTAVLFVCLGNICRSPLAEGVFRAVIAEQGMEDAFHVESAGTGAWHVGAPPDPRSIAVARRFGLDISGQRARRVVAEDFSRFDVILGMDRANVRALSQRAPRQAQGRIHLFLDFALGRREDIPDPYYGGEDGFAAVYWRIREASEALATRLRDGSARISGQASSTM</sequence>
<feature type="domain" description="Phosphotyrosine protein phosphatase I" evidence="5">
    <location>
        <begin position="14"/>
        <end position="162"/>
    </location>
</feature>
<dbReference type="RefSeq" id="WP_261521246.1">
    <property type="nucleotide sequence ID" value="NZ_JAODNW010000017.1"/>
</dbReference>
<accession>A0ABV6D7B4</accession>
<keyword evidence="4" id="KW-0904">Protein phosphatase</keyword>
<evidence type="ECO:0000256" key="2">
    <source>
        <dbReference type="ARBA" id="ARBA00013064"/>
    </source>
</evidence>
<evidence type="ECO:0000256" key="4">
    <source>
        <dbReference type="ARBA" id="ARBA00022912"/>
    </source>
</evidence>
<comment type="caution">
    <text evidence="6">The sequence shown here is derived from an EMBL/GenBank/DDBJ whole genome shotgun (WGS) entry which is preliminary data.</text>
</comment>
<evidence type="ECO:0000259" key="5">
    <source>
        <dbReference type="SMART" id="SM00226"/>
    </source>
</evidence>
<dbReference type="SMART" id="SM00226">
    <property type="entry name" value="LMWPc"/>
    <property type="match status" value="1"/>
</dbReference>
<dbReference type="PRINTS" id="PR00719">
    <property type="entry name" value="LMWPTPASE"/>
</dbReference>
<dbReference type="InterPro" id="IPR017867">
    <property type="entry name" value="Tyr_phospatase_low_mol_wt"/>
</dbReference>
<dbReference type="Gene3D" id="3.40.50.2300">
    <property type="match status" value="1"/>
</dbReference>
<name>A0ABV6D7B4_9HYPH</name>
<dbReference type="SUPFAM" id="SSF52788">
    <property type="entry name" value="Phosphotyrosine protein phosphatases I"/>
    <property type="match status" value="1"/>
</dbReference>
<reference evidence="6 7" key="1">
    <citation type="submission" date="2024-09" db="EMBL/GenBank/DDBJ databases">
        <authorList>
            <person name="Sun Q."/>
            <person name="Mori K."/>
        </authorList>
    </citation>
    <scope>NUCLEOTIDE SEQUENCE [LARGE SCALE GENOMIC DNA]</scope>
    <source>
        <strain evidence="6 7">CCM 8543</strain>
    </source>
</reference>
<evidence type="ECO:0000256" key="1">
    <source>
        <dbReference type="ARBA" id="ARBA00011063"/>
    </source>
</evidence>
<dbReference type="Proteomes" id="UP001589755">
    <property type="component" value="Unassembled WGS sequence"/>
</dbReference>
<dbReference type="InterPro" id="IPR036196">
    <property type="entry name" value="Ptyr_pPase_sf"/>
</dbReference>
<dbReference type="EMBL" id="JBHLXD010000012">
    <property type="protein sequence ID" value="MFC0208553.1"/>
    <property type="molecule type" value="Genomic_DNA"/>
</dbReference>
<evidence type="ECO:0000313" key="7">
    <source>
        <dbReference type="Proteomes" id="UP001589755"/>
    </source>
</evidence>
<proteinExistence type="inferred from homology"/>